<protein>
    <submittedName>
        <fullName evidence="1">Aspartyl protease</fullName>
    </submittedName>
</protein>
<gene>
    <name evidence="1" type="ORF">J2Z37_001470</name>
</gene>
<name>A0ABS4GMH9_9BACL</name>
<dbReference type="RefSeq" id="WP_209809570.1">
    <property type="nucleotide sequence ID" value="NZ_JAGGKT010000003.1"/>
</dbReference>
<dbReference type="EMBL" id="JAGGKT010000003">
    <property type="protein sequence ID" value="MBP1931469.1"/>
    <property type="molecule type" value="Genomic_DNA"/>
</dbReference>
<dbReference type="InterPro" id="IPR001969">
    <property type="entry name" value="Aspartic_peptidase_AS"/>
</dbReference>
<keyword evidence="1" id="KW-0645">Protease</keyword>
<sequence>MKVELIQGLLHTSITMEFNGKRKSIDNVVIDTGAAYSIISSDEVDDIGVYWSPDDEIIDSIGMGGVQNSFVKRIDKVEFAGEVFTSIPFDFGYFAPELKINGLIGLDILLEGKFCIDLRNLMIV</sequence>
<dbReference type="InterPro" id="IPR021109">
    <property type="entry name" value="Peptidase_aspartic_dom_sf"/>
</dbReference>
<evidence type="ECO:0000313" key="2">
    <source>
        <dbReference type="Proteomes" id="UP001519343"/>
    </source>
</evidence>
<dbReference type="Gene3D" id="2.40.70.10">
    <property type="entry name" value="Acid Proteases"/>
    <property type="match status" value="1"/>
</dbReference>
<dbReference type="Pfam" id="PF13650">
    <property type="entry name" value="Asp_protease_2"/>
    <property type="match status" value="1"/>
</dbReference>
<reference evidence="1 2" key="1">
    <citation type="submission" date="2021-03" db="EMBL/GenBank/DDBJ databases">
        <title>Genomic Encyclopedia of Type Strains, Phase IV (KMG-IV): sequencing the most valuable type-strain genomes for metagenomic binning, comparative biology and taxonomic classification.</title>
        <authorList>
            <person name="Goeker M."/>
        </authorList>
    </citation>
    <scope>NUCLEOTIDE SEQUENCE [LARGE SCALE GENOMIC DNA]</scope>
    <source>
        <strain evidence="1 2">DSM 24738</strain>
    </source>
</reference>
<proteinExistence type="predicted"/>
<organism evidence="1 2">
    <name type="scientific">Ammoniphilus resinae</name>
    <dbReference type="NCBI Taxonomy" id="861532"/>
    <lineage>
        <taxon>Bacteria</taxon>
        <taxon>Bacillati</taxon>
        <taxon>Bacillota</taxon>
        <taxon>Bacilli</taxon>
        <taxon>Bacillales</taxon>
        <taxon>Paenibacillaceae</taxon>
        <taxon>Aneurinibacillus group</taxon>
        <taxon>Ammoniphilus</taxon>
    </lineage>
</organism>
<comment type="caution">
    <text evidence="1">The sequence shown here is derived from an EMBL/GenBank/DDBJ whole genome shotgun (WGS) entry which is preliminary data.</text>
</comment>
<keyword evidence="1" id="KW-0378">Hydrolase</keyword>
<keyword evidence="2" id="KW-1185">Reference proteome</keyword>
<evidence type="ECO:0000313" key="1">
    <source>
        <dbReference type="EMBL" id="MBP1931469.1"/>
    </source>
</evidence>
<dbReference type="GO" id="GO:0008233">
    <property type="term" value="F:peptidase activity"/>
    <property type="evidence" value="ECO:0007669"/>
    <property type="project" value="UniProtKB-KW"/>
</dbReference>
<dbReference type="PROSITE" id="PS00141">
    <property type="entry name" value="ASP_PROTEASE"/>
    <property type="match status" value="1"/>
</dbReference>
<dbReference type="SUPFAM" id="SSF50630">
    <property type="entry name" value="Acid proteases"/>
    <property type="match status" value="1"/>
</dbReference>
<dbReference type="Proteomes" id="UP001519343">
    <property type="component" value="Unassembled WGS sequence"/>
</dbReference>
<dbReference type="GO" id="GO:0006508">
    <property type="term" value="P:proteolysis"/>
    <property type="evidence" value="ECO:0007669"/>
    <property type="project" value="UniProtKB-KW"/>
</dbReference>
<accession>A0ABS4GMH9</accession>